<comment type="caution">
    <text evidence="1">The sequence shown here is derived from an EMBL/GenBank/DDBJ whole genome shotgun (WGS) entry which is preliminary data.</text>
</comment>
<evidence type="ECO:0000313" key="2">
    <source>
        <dbReference type="Proteomes" id="UP000242444"/>
    </source>
</evidence>
<evidence type="ECO:0000313" key="1">
    <source>
        <dbReference type="EMBL" id="OZM69896.1"/>
    </source>
</evidence>
<protein>
    <submittedName>
        <fullName evidence="1">Uncharacterized protein</fullName>
    </submittedName>
</protein>
<dbReference type="InParanoid" id="A0A263CX26"/>
<reference evidence="1 2" key="1">
    <citation type="submission" date="2017-07" db="EMBL/GenBank/DDBJ databases">
        <title>Amycolatopsis antarcticus sp. nov., isolated from the surface of an Antarcticus brown macroalga.</title>
        <authorList>
            <person name="Wang J."/>
            <person name="Leiva S."/>
            <person name="Huang J."/>
            <person name="Huang Y."/>
        </authorList>
    </citation>
    <scope>NUCLEOTIDE SEQUENCE [LARGE SCALE GENOMIC DNA]</scope>
    <source>
        <strain evidence="1 2">AU-G6</strain>
    </source>
</reference>
<accession>A0A263CX26</accession>
<keyword evidence="2" id="KW-1185">Reference proteome</keyword>
<dbReference type="Proteomes" id="UP000242444">
    <property type="component" value="Unassembled WGS sequence"/>
</dbReference>
<dbReference type="EMBL" id="NKYE01000032">
    <property type="protein sequence ID" value="OZM69896.1"/>
    <property type="molecule type" value="Genomic_DNA"/>
</dbReference>
<organism evidence="1 2">
    <name type="scientific">Amycolatopsis antarctica</name>
    <dbReference type="NCBI Taxonomy" id="1854586"/>
    <lineage>
        <taxon>Bacteria</taxon>
        <taxon>Bacillati</taxon>
        <taxon>Actinomycetota</taxon>
        <taxon>Actinomycetes</taxon>
        <taxon>Pseudonocardiales</taxon>
        <taxon>Pseudonocardiaceae</taxon>
        <taxon>Amycolatopsis</taxon>
    </lineage>
</organism>
<gene>
    <name evidence="1" type="ORF">CFN78_28140</name>
</gene>
<name>A0A263CX26_9PSEU</name>
<sequence length="90" mass="10281">MLSTGLLDRLMESLNGIEYLIRKLARELQEHRANAAVRHLTAAERHYRAAERLMGNPARMDRELQRARAAVEKGAREVMAARRQSGTRGR</sequence>
<dbReference type="AlphaFoldDB" id="A0A263CX26"/>
<proteinExistence type="predicted"/>